<dbReference type="EMBL" id="QGNW01000072">
    <property type="protein sequence ID" value="RVX02229.1"/>
    <property type="molecule type" value="Genomic_DNA"/>
</dbReference>
<evidence type="ECO:0000313" key="2">
    <source>
        <dbReference type="Proteomes" id="UP000288805"/>
    </source>
</evidence>
<accession>A0A438IZW0</accession>
<dbReference type="AlphaFoldDB" id="A0A438IZW0"/>
<proteinExistence type="predicted"/>
<evidence type="ECO:0000313" key="1">
    <source>
        <dbReference type="EMBL" id="RVX02229.1"/>
    </source>
</evidence>
<reference evidence="1 2" key="1">
    <citation type="journal article" date="2018" name="PLoS Genet.">
        <title>Population sequencing reveals clonal diversity and ancestral inbreeding in the grapevine cultivar Chardonnay.</title>
        <authorList>
            <person name="Roach M.J."/>
            <person name="Johnson D.L."/>
            <person name="Bohlmann J."/>
            <person name="van Vuuren H.J."/>
            <person name="Jones S.J."/>
            <person name="Pretorius I.S."/>
            <person name="Schmidt S.A."/>
            <person name="Borneman A.R."/>
        </authorList>
    </citation>
    <scope>NUCLEOTIDE SEQUENCE [LARGE SCALE GENOMIC DNA]</scope>
    <source>
        <strain evidence="2">cv. Chardonnay</strain>
        <tissue evidence="1">Leaf</tissue>
    </source>
</reference>
<comment type="caution">
    <text evidence="1">The sequence shown here is derived from an EMBL/GenBank/DDBJ whole genome shotgun (WGS) entry which is preliminary data.</text>
</comment>
<dbReference type="Proteomes" id="UP000288805">
    <property type="component" value="Unassembled WGS sequence"/>
</dbReference>
<organism evidence="1 2">
    <name type="scientific">Vitis vinifera</name>
    <name type="common">Grape</name>
    <dbReference type="NCBI Taxonomy" id="29760"/>
    <lineage>
        <taxon>Eukaryota</taxon>
        <taxon>Viridiplantae</taxon>
        <taxon>Streptophyta</taxon>
        <taxon>Embryophyta</taxon>
        <taxon>Tracheophyta</taxon>
        <taxon>Spermatophyta</taxon>
        <taxon>Magnoliopsida</taxon>
        <taxon>eudicotyledons</taxon>
        <taxon>Gunneridae</taxon>
        <taxon>Pentapetalae</taxon>
        <taxon>rosids</taxon>
        <taxon>Vitales</taxon>
        <taxon>Vitaceae</taxon>
        <taxon>Viteae</taxon>
        <taxon>Vitis</taxon>
    </lineage>
</organism>
<protein>
    <submittedName>
        <fullName evidence="1">Uncharacterized protein</fullName>
    </submittedName>
</protein>
<gene>
    <name evidence="1" type="ORF">CK203_025402</name>
</gene>
<name>A0A438IZW0_VITVI</name>
<sequence>MTSITGDQTPQSSLNVQNSLATEIQSTQPPQLPSNTLNHSLTIKLDEHNYLFGKSQILTFRRSCQGHDQTILNWIFSSLSEGIHAQIINSATSFVAWDYVSPLSQEQGSGNFEFNCNPQRKVPFP</sequence>